<dbReference type="SMART" id="SM00499">
    <property type="entry name" value="AAI"/>
    <property type="match status" value="1"/>
</dbReference>
<evidence type="ECO:0000256" key="2">
    <source>
        <dbReference type="SAM" id="SignalP"/>
    </source>
</evidence>
<dbReference type="Pfam" id="PF14547">
    <property type="entry name" value="Hydrophob_seed"/>
    <property type="match status" value="1"/>
</dbReference>
<evidence type="ECO:0000256" key="1">
    <source>
        <dbReference type="SAM" id="Coils"/>
    </source>
</evidence>
<evidence type="ECO:0000313" key="5">
    <source>
        <dbReference type="Proteomes" id="UP000734854"/>
    </source>
</evidence>
<feature type="signal peptide" evidence="2">
    <location>
        <begin position="1"/>
        <end position="18"/>
    </location>
</feature>
<dbReference type="SUPFAM" id="SSF47699">
    <property type="entry name" value="Bifunctional inhibitor/lipid-transfer protein/seed storage 2S albumin"/>
    <property type="match status" value="1"/>
</dbReference>
<feature type="coiled-coil region" evidence="1">
    <location>
        <begin position="284"/>
        <end position="315"/>
    </location>
</feature>
<dbReference type="InterPro" id="IPR036312">
    <property type="entry name" value="Bifun_inhib/LTP/seed_sf"/>
</dbReference>
<gene>
    <name evidence="4" type="ORF">ZIOFF_063875</name>
</gene>
<keyword evidence="5" id="KW-1185">Reference proteome</keyword>
<reference evidence="4 5" key="1">
    <citation type="submission" date="2020-08" db="EMBL/GenBank/DDBJ databases">
        <title>Plant Genome Project.</title>
        <authorList>
            <person name="Zhang R.-G."/>
        </authorList>
    </citation>
    <scope>NUCLEOTIDE SEQUENCE [LARGE SCALE GENOMIC DNA]</scope>
    <source>
        <tissue evidence="4">Rhizome</tissue>
    </source>
</reference>
<dbReference type="InterPro" id="IPR051636">
    <property type="entry name" value="Plant_LTP/defense-related"/>
</dbReference>
<dbReference type="PANTHER" id="PTHR31731">
    <property type="match status" value="1"/>
</dbReference>
<comment type="caution">
    <text evidence="4">The sequence shown here is derived from an EMBL/GenBank/DDBJ whole genome shotgun (WGS) entry which is preliminary data.</text>
</comment>
<dbReference type="EMBL" id="JACMSC010000017">
    <property type="protein sequence ID" value="KAG6480375.1"/>
    <property type="molecule type" value="Genomic_DNA"/>
</dbReference>
<dbReference type="AlphaFoldDB" id="A0A8J5F5P1"/>
<dbReference type="InterPro" id="IPR027923">
    <property type="entry name" value="Hydrophob_seed_dom"/>
</dbReference>
<keyword evidence="2" id="KW-0732">Signal</keyword>
<protein>
    <recommendedName>
        <fullName evidence="3">Bifunctional inhibitor/plant lipid transfer protein/seed storage helical domain-containing protein</fullName>
    </recommendedName>
</protein>
<name>A0A8J5F5P1_ZINOF</name>
<evidence type="ECO:0000313" key="4">
    <source>
        <dbReference type="EMBL" id="KAG6480375.1"/>
    </source>
</evidence>
<feature type="domain" description="Bifunctional inhibitor/plant lipid transfer protein/seed storage helical" evidence="3">
    <location>
        <begin position="51"/>
        <end position="145"/>
    </location>
</feature>
<dbReference type="CDD" id="cd01958">
    <property type="entry name" value="HPS_like"/>
    <property type="match status" value="1"/>
</dbReference>
<proteinExistence type="predicted"/>
<organism evidence="4 5">
    <name type="scientific">Zingiber officinale</name>
    <name type="common">Ginger</name>
    <name type="synonym">Amomum zingiber</name>
    <dbReference type="NCBI Taxonomy" id="94328"/>
    <lineage>
        <taxon>Eukaryota</taxon>
        <taxon>Viridiplantae</taxon>
        <taxon>Streptophyta</taxon>
        <taxon>Embryophyta</taxon>
        <taxon>Tracheophyta</taxon>
        <taxon>Spermatophyta</taxon>
        <taxon>Magnoliopsida</taxon>
        <taxon>Liliopsida</taxon>
        <taxon>Zingiberales</taxon>
        <taxon>Zingiberaceae</taxon>
        <taxon>Zingiber</taxon>
    </lineage>
</organism>
<dbReference type="Proteomes" id="UP000734854">
    <property type="component" value="Unassembled WGS sequence"/>
</dbReference>
<keyword evidence="1" id="KW-0175">Coiled coil</keyword>
<evidence type="ECO:0000259" key="3">
    <source>
        <dbReference type="SMART" id="SM00499"/>
    </source>
</evidence>
<dbReference type="InterPro" id="IPR016140">
    <property type="entry name" value="Bifunc_inhib/LTP/seed_store"/>
</dbReference>
<sequence length="327" mass="34846">MAALTAGFAILLILNTLSFPFATAWCSSCPSPSPPKKPPTPPSPSNGGGKCPIDALKLGVCADVLGALLNVTLGKPPKEPCCPLLSGLLDLEAALCLCTALDLNLLGAHLNVPLDLSLLLNYCGKRVPKGFQVSATSPTDDGVICDNRLLSSGGRFSIGKPTALGSPSLGDGAGLAVAGRILSASRGCLPSWAVRRQARAGHRQALAGSWSNPVSIDGEEAQQQLLRHLRGFKSGINLLNEYSPLLKSLNTVCKSHYSKLDDLLAKKRKADQQINWRVMQNVELKALKERLTYLKKKLAEDKAKVSKESNDLKLKYGSLELAFSIVR</sequence>
<dbReference type="Gene3D" id="1.10.110.10">
    <property type="entry name" value="Plant lipid-transfer and hydrophobic proteins"/>
    <property type="match status" value="1"/>
</dbReference>
<accession>A0A8J5F5P1</accession>
<feature type="chain" id="PRO_5035187353" description="Bifunctional inhibitor/plant lipid transfer protein/seed storage helical domain-containing protein" evidence="2">
    <location>
        <begin position="19"/>
        <end position="327"/>
    </location>
</feature>